<proteinExistence type="predicted"/>
<dbReference type="Proteomes" id="UP000298030">
    <property type="component" value="Unassembled WGS sequence"/>
</dbReference>
<feature type="compositionally biased region" description="Polar residues" evidence="1">
    <location>
        <begin position="219"/>
        <end position="245"/>
    </location>
</feature>
<comment type="caution">
    <text evidence="2">The sequence shown here is derived from an EMBL/GenBank/DDBJ whole genome shotgun (WGS) entry which is preliminary data.</text>
</comment>
<evidence type="ECO:0000313" key="2">
    <source>
        <dbReference type="EMBL" id="TEB37512.1"/>
    </source>
</evidence>
<sequence>MPPKGHRSGSTGRLGARSNSATKINAANLQFTQNPQASRGGAYDKKTPLARVNSSHRIHSKDHIPPLKRGPSAQRVNTISANTHPNTNTTSKGKGFTLAASKDDQEEDEDEWESSESGAATPLQNHDSDSEETASEADAPLLHINNARFGPSQQQQQRPGPRQTTATTAALPRIETARPNEFHAPPRISVGHDSAPHTAGPLSTKTPTLPPSQAPPFLQQMSSTAASDNHTTNSSNDVTQLQSQLRRMELDSTKETRTDPPQHPHPQRSSHSRQHSSHSQQAPNQSQHSHSAHASPRDSQAGTNGSSSRRSRPPSTYSQSGSGPNPAKDLRPHPLIRGLSTGAVNPGRGGALAPLTVQTGAAPPQLSTSPASSINHDHTMTISPTSTTGSVPASWNEGPAAYLQDRRASVSSARSIHTLPGLYPSKEAPSFFERARTISLLTGSGSSAALSALSHLPVSVTRPPSPQPQHQVYFFPPVNPHANVEAIHPLLPAAPYLGNHLTVLARRNPLRESWERVVRAKRECAMGVKSQ</sequence>
<feature type="compositionally biased region" description="Low complexity" evidence="1">
    <location>
        <begin position="147"/>
        <end position="170"/>
    </location>
</feature>
<feature type="compositionally biased region" description="Low complexity" evidence="1">
    <location>
        <begin position="277"/>
        <end position="294"/>
    </location>
</feature>
<evidence type="ECO:0000313" key="3">
    <source>
        <dbReference type="Proteomes" id="UP000298030"/>
    </source>
</evidence>
<feature type="region of interest" description="Disordered" evidence="1">
    <location>
        <begin position="1"/>
        <end position="355"/>
    </location>
</feature>
<name>A0A4Y7TV67_COPMI</name>
<feature type="compositionally biased region" description="Polar residues" evidence="1">
    <location>
        <begin position="17"/>
        <end position="37"/>
    </location>
</feature>
<feature type="compositionally biased region" description="Acidic residues" evidence="1">
    <location>
        <begin position="104"/>
        <end position="114"/>
    </location>
</feature>
<protein>
    <submittedName>
        <fullName evidence="2">Uncharacterized protein</fullName>
    </submittedName>
</protein>
<evidence type="ECO:0000256" key="1">
    <source>
        <dbReference type="SAM" id="MobiDB-lite"/>
    </source>
</evidence>
<dbReference type="STRING" id="71717.A0A4Y7TV67"/>
<feature type="compositionally biased region" description="Basic residues" evidence="1">
    <location>
        <begin position="265"/>
        <end position="276"/>
    </location>
</feature>
<dbReference type="OrthoDB" id="3219024at2759"/>
<organism evidence="2 3">
    <name type="scientific">Coprinellus micaceus</name>
    <name type="common">Glistening ink-cap mushroom</name>
    <name type="synonym">Coprinus micaceus</name>
    <dbReference type="NCBI Taxonomy" id="71717"/>
    <lineage>
        <taxon>Eukaryota</taxon>
        <taxon>Fungi</taxon>
        <taxon>Dikarya</taxon>
        <taxon>Basidiomycota</taxon>
        <taxon>Agaricomycotina</taxon>
        <taxon>Agaricomycetes</taxon>
        <taxon>Agaricomycetidae</taxon>
        <taxon>Agaricales</taxon>
        <taxon>Agaricineae</taxon>
        <taxon>Psathyrellaceae</taxon>
        <taxon>Coprinellus</taxon>
    </lineage>
</organism>
<dbReference type="EMBL" id="QPFP01000004">
    <property type="protein sequence ID" value="TEB37512.1"/>
    <property type="molecule type" value="Genomic_DNA"/>
</dbReference>
<reference evidence="2 3" key="1">
    <citation type="journal article" date="2019" name="Nat. Ecol. Evol.">
        <title>Megaphylogeny resolves global patterns of mushroom evolution.</title>
        <authorList>
            <person name="Varga T."/>
            <person name="Krizsan K."/>
            <person name="Foldi C."/>
            <person name="Dima B."/>
            <person name="Sanchez-Garcia M."/>
            <person name="Sanchez-Ramirez S."/>
            <person name="Szollosi G.J."/>
            <person name="Szarkandi J.G."/>
            <person name="Papp V."/>
            <person name="Albert L."/>
            <person name="Andreopoulos W."/>
            <person name="Angelini C."/>
            <person name="Antonin V."/>
            <person name="Barry K.W."/>
            <person name="Bougher N.L."/>
            <person name="Buchanan P."/>
            <person name="Buyck B."/>
            <person name="Bense V."/>
            <person name="Catcheside P."/>
            <person name="Chovatia M."/>
            <person name="Cooper J."/>
            <person name="Damon W."/>
            <person name="Desjardin D."/>
            <person name="Finy P."/>
            <person name="Geml J."/>
            <person name="Haridas S."/>
            <person name="Hughes K."/>
            <person name="Justo A."/>
            <person name="Karasinski D."/>
            <person name="Kautmanova I."/>
            <person name="Kiss B."/>
            <person name="Kocsube S."/>
            <person name="Kotiranta H."/>
            <person name="LaButti K.M."/>
            <person name="Lechner B.E."/>
            <person name="Liimatainen K."/>
            <person name="Lipzen A."/>
            <person name="Lukacs Z."/>
            <person name="Mihaltcheva S."/>
            <person name="Morgado L.N."/>
            <person name="Niskanen T."/>
            <person name="Noordeloos M.E."/>
            <person name="Ohm R.A."/>
            <person name="Ortiz-Santana B."/>
            <person name="Ovrebo C."/>
            <person name="Racz N."/>
            <person name="Riley R."/>
            <person name="Savchenko A."/>
            <person name="Shiryaev A."/>
            <person name="Soop K."/>
            <person name="Spirin V."/>
            <person name="Szebenyi C."/>
            <person name="Tomsovsky M."/>
            <person name="Tulloss R.E."/>
            <person name="Uehling J."/>
            <person name="Grigoriev I.V."/>
            <person name="Vagvolgyi C."/>
            <person name="Papp T."/>
            <person name="Martin F.M."/>
            <person name="Miettinen O."/>
            <person name="Hibbett D.S."/>
            <person name="Nagy L.G."/>
        </authorList>
    </citation>
    <scope>NUCLEOTIDE SEQUENCE [LARGE SCALE GENOMIC DNA]</scope>
    <source>
        <strain evidence="2 3">FP101781</strain>
    </source>
</reference>
<feature type="compositionally biased region" description="Basic and acidic residues" evidence="1">
    <location>
        <begin position="246"/>
        <end position="262"/>
    </location>
</feature>
<dbReference type="AlphaFoldDB" id="A0A4Y7TV67"/>
<accession>A0A4Y7TV67</accession>
<gene>
    <name evidence="2" type="ORF">FA13DRAFT_1726623</name>
</gene>
<keyword evidence="3" id="KW-1185">Reference proteome</keyword>
<feature type="compositionally biased region" description="Polar residues" evidence="1">
    <location>
        <begin position="74"/>
        <end position="92"/>
    </location>
</feature>